<evidence type="ECO:0000313" key="3">
    <source>
        <dbReference type="WBParaSite" id="SBAD_0000889301-mRNA-1"/>
    </source>
</evidence>
<dbReference type="WBParaSite" id="SBAD_0000889301-mRNA-1">
    <property type="protein sequence ID" value="SBAD_0000889301-mRNA-1"/>
    <property type="gene ID" value="SBAD_0000889301"/>
</dbReference>
<evidence type="ECO:0000313" key="2">
    <source>
        <dbReference type="Proteomes" id="UP000270296"/>
    </source>
</evidence>
<reference evidence="3" key="1">
    <citation type="submission" date="2016-06" db="UniProtKB">
        <authorList>
            <consortium name="WormBaseParasite"/>
        </authorList>
    </citation>
    <scope>IDENTIFICATION</scope>
</reference>
<dbReference type="Proteomes" id="UP000270296">
    <property type="component" value="Unassembled WGS sequence"/>
</dbReference>
<name>A0A183IY84_9BILA</name>
<protein>
    <submittedName>
        <fullName evidence="1 3">Uncharacterized protein</fullName>
    </submittedName>
</protein>
<keyword evidence="2" id="KW-1185">Reference proteome</keyword>
<reference evidence="1 2" key="2">
    <citation type="submission" date="2018-11" db="EMBL/GenBank/DDBJ databases">
        <authorList>
            <consortium name="Pathogen Informatics"/>
        </authorList>
    </citation>
    <scope>NUCLEOTIDE SEQUENCE [LARGE SCALE GENOMIC DNA]</scope>
</reference>
<accession>A0A183IY84</accession>
<proteinExistence type="predicted"/>
<organism evidence="3">
    <name type="scientific">Soboliphyme baturini</name>
    <dbReference type="NCBI Taxonomy" id="241478"/>
    <lineage>
        <taxon>Eukaryota</taxon>
        <taxon>Metazoa</taxon>
        <taxon>Ecdysozoa</taxon>
        <taxon>Nematoda</taxon>
        <taxon>Enoplea</taxon>
        <taxon>Dorylaimia</taxon>
        <taxon>Dioctophymatida</taxon>
        <taxon>Dioctophymatoidea</taxon>
        <taxon>Soboliphymatidae</taxon>
        <taxon>Soboliphyme</taxon>
    </lineage>
</organism>
<gene>
    <name evidence="1" type="ORF">SBAD_LOCUS8582</name>
</gene>
<dbReference type="AlphaFoldDB" id="A0A183IY84"/>
<dbReference type="EMBL" id="UZAM01011757">
    <property type="protein sequence ID" value="VDP18050.1"/>
    <property type="molecule type" value="Genomic_DNA"/>
</dbReference>
<evidence type="ECO:0000313" key="1">
    <source>
        <dbReference type="EMBL" id="VDP18050.1"/>
    </source>
</evidence>
<sequence length="123" mass="13305">MELVWDAPFQLPCCPMGATPGQSGGRRRPKDSFVAHVITSNWSRSSATLQPQSLPEVVVIVELHASSIDRWFPPRSLTVFQATTATICCCSSCPLSESNCAKFDDTTIVRNMTTTDGGGEVGR</sequence>